<evidence type="ECO:0000313" key="3">
    <source>
        <dbReference type="Proteomes" id="UP000192903"/>
    </source>
</evidence>
<evidence type="ECO:0000313" key="2">
    <source>
        <dbReference type="EMBL" id="SMF69440.1"/>
    </source>
</evidence>
<dbReference type="AlphaFoldDB" id="A0A1X7GGH2"/>
<dbReference type="InterPro" id="IPR050712">
    <property type="entry name" value="NAD(P)H-dep_reductase"/>
</dbReference>
<accession>A0A1X7GGH2</accession>
<sequence>MSNPKIGIIVGTTRPTRFADKPVEWLTALTGERSGLDFEVVDLRDYPMPFFEEPVSPARTPSSHPVAQKWAAKIASLDGYIFITAEYNHSISGVLKNALDYVYPEFVRKPATFVAYGGVGGARAVEQLRLICIELQMAALRAAVHISRDQFAAVLQGEKTLSDFEVLKQQATLMLDDLAWWTKTLKAGRS</sequence>
<dbReference type="EMBL" id="FXAF01000011">
    <property type="protein sequence ID" value="SMF69440.1"/>
    <property type="molecule type" value="Genomic_DNA"/>
</dbReference>
<dbReference type="RefSeq" id="WP_085424449.1">
    <property type="nucleotide sequence ID" value="NZ_FXAF01000011.1"/>
</dbReference>
<dbReference type="Proteomes" id="UP000192903">
    <property type="component" value="Unassembled WGS sequence"/>
</dbReference>
<dbReference type="GO" id="GO:0016491">
    <property type="term" value="F:oxidoreductase activity"/>
    <property type="evidence" value="ECO:0007669"/>
    <property type="project" value="InterPro"/>
</dbReference>
<dbReference type="InterPro" id="IPR029039">
    <property type="entry name" value="Flavoprotein-like_sf"/>
</dbReference>
<dbReference type="SUPFAM" id="SSF52218">
    <property type="entry name" value="Flavoproteins"/>
    <property type="match status" value="1"/>
</dbReference>
<feature type="domain" description="NADPH-dependent FMN reductase-like" evidence="1">
    <location>
        <begin position="4"/>
        <end position="148"/>
    </location>
</feature>
<dbReference type="PANTHER" id="PTHR30543">
    <property type="entry name" value="CHROMATE REDUCTASE"/>
    <property type="match status" value="1"/>
</dbReference>
<dbReference type="Gene3D" id="3.40.50.360">
    <property type="match status" value="1"/>
</dbReference>
<dbReference type="PANTHER" id="PTHR30543:SF21">
    <property type="entry name" value="NAD(P)H-DEPENDENT FMN REDUCTASE LOT6"/>
    <property type="match status" value="1"/>
</dbReference>
<organism evidence="2 3">
    <name type="scientific">Xaviernesmea oryzae</name>
    <dbReference type="NCBI Taxonomy" id="464029"/>
    <lineage>
        <taxon>Bacteria</taxon>
        <taxon>Pseudomonadati</taxon>
        <taxon>Pseudomonadota</taxon>
        <taxon>Alphaproteobacteria</taxon>
        <taxon>Hyphomicrobiales</taxon>
        <taxon>Rhizobiaceae</taxon>
        <taxon>Rhizobium/Agrobacterium group</taxon>
        <taxon>Xaviernesmea</taxon>
    </lineage>
</organism>
<reference evidence="3" key="1">
    <citation type="submission" date="2017-04" db="EMBL/GenBank/DDBJ databases">
        <authorList>
            <person name="Varghese N."/>
            <person name="Submissions S."/>
        </authorList>
    </citation>
    <scope>NUCLEOTIDE SEQUENCE [LARGE SCALE GENOMIC DNA]</scope>
    <source>
        <strain evidence="3">B4P</strain>
    </source>
</reference>
<dbReference type="GO" id="GO:0010181">
    <property type="term" value="F:FMN binding"/>
    <property type="evidence" value="ECO:0007669"/>
    <property type="project" value="TreeGrafter"/>
</dbReference>
<dbReference type="InterPro" id="IPR005025">
    <property type="entry name" value="FMN_Rdtase-like_dom"/>
</dbReference>
<dbReference type="GO" id="GO:0005829">
    <property type="term" value="C:cytosol"/>
    <property type="evidence" value="ECO:0007669"/>
    <property type="project" value="TreeGrafter"/>
</dbReference>
<dbReference type="STRING" id="464029.SAMN02982989_3804"/>
<dbReference type="Pfam" id="PF03358">
    <property type="entry name" value="FMN_red"/>
    <property type="match status" value="1"/>
</dbReference>
<dbReference type="OrthoDB" id="9812295at2"/>
<proteinExistence type="predicted"/>
<keyword evidence="3" id="KW-1185">Reference proteome</keyword>
<protein>
    <submittedName>
        <fullName evidence="2">NAD(P)H-dependent FMN reductase</fullName>
    </submittedName>
</protein>
<name>A0A1X7GGH2_9HYPH</name>
<gene>
    <name evidence="2" type="ORF">SAMN02982989_3804</name>
</gene>
<evidence type="ECO:0000259" key="1">
    <source>
        <dbReference type="Pfam" id="PF03358"/>
    </source>
</evidence>